<protein>
    <submittedName>
        <fullName evidence="2">SMI1/KNR4 family protein</fullName>
    </submittedName>
</protein>
<dbReference type="RefSeq" id="WP_209472173.1">
    <property type="nucleotide sequence ID" value="NZ_CP053383.1"/>
</dbReference>
<dbReference type="Gene3D" id="3.40.1580.10">
    <property type="entry name" value="SMI1/KNR4-like"/>
    <property type="match status" value="1"/>
</dbReference>
<evidence type="ECO:0000313" key="2">
    <source>
        <dbReference type="EMBL" id="QTP59197.1"/>
    </source>
</evidence>
<evidence type="ECO:0000259" key="1">
    <source>
        <dbReference type="Pfam" id="PF09346"/>
    </source>
</evidence>
<dbReference type="Proteomes" id="UP000671845">
    <property type="component" value="Chromosome"/>
</dbReference>
<dbReference type="SUPFAM" id="SSF160631">
    <property type="entry name" value="SMI1/KNR4-like"/>
    <property type="match status" value="1"/>
</dbReference>
<dbReference type="InterPro" id="IPR018958">
    <property type="entry name" value="Knr4/Smi1-like_dom"/>
</dbReference>
<dbReference type="Pfam" id="PF09346">
    <property type="entry name" value="SMI1_KNR4"/>
    <property type="match status" value="1"/>
</dbReference>
<keyword evidence="3" id="KW-1185">Reference proteome</keyword>
<accession>A0ABX7WI88</accession>
<name>A0ABX7WI88_9GAMM</name>
<feature type="domain" description="Knr4/Smi1-like" evidence="1">
    <location>
        <begin position="42"/>
        <end position="168"/>
    </location>
</feature>
<sequence>MKCKESSVDFPKPDIIDGTAYYVCASCGYVHEVENYRTYTPEERIAEFEYQHGLKLPDGFSDFAGLSGPWVVRLPPADAETAKYYFGEGFYEIERIAGLDPDTFQSIFDSSSLTVEWGLPKELLLLEGDGHTWIALDYRNTTAEPTVIAIETREYTWLPVARNFQDFVLALLPYESVYDADGNVTLK</sequence>
<evidence type="ECO:0000313" key="3">
    <source>
        <dbReference type="Proteomes" id="UP000671845"/>
    </source>
</evidence>
<dbReference type="EMBL" id="CP053383">
    <property type="protein sequence ID" value="QTP59197.1"/>
    <property type="molecule type" value="Genomic_DNA"/>
</dbReference>
<gene>
    <name evidence="2" type="ORF">HNO53_11050</name>
</gene>
<reference evidence="2 3" key="1">
    <citation type="journal article" date="2021" name="Front. Microbiol.">
        <title>Aerobic Denitrification and Heterotrophic Sulfur Oxidation in the Genus Halomonas Revealed by Six Novel Species Characterizations and Genome-Based Analysis.</title>
        <authorList>
            <person name="Wang L."/>
            <person name="Shao Z."/>
        </authorList>
    </citation>
    <scope>NUCLEOTIDE SEQUENCE [LARGE SCALE GENOMIC DNA]</scope>
    <source>
        <strain evidence="2 3">MCCC 1A13718</strain>
    </source>
</reference>
<proteinExistence type="predicted"/>
<dbReference type="InterPro" id="IPR037883">
    <property type="entry name" value="Knr4/Smi1-like_sf"/>
</dbReference>
<organism evidence="2 3">
    <name type="scientific">Halomonas sulfidivorans</name>
    <dbReference type="NCBI Taxonomy" id="2733488"/>
    <lineage>
        <taxon>Bacteria</taxon>
        <taxon>Pseudomonadati</taxon>
        <taxon>Pseudomonadota</taxon>
        <taxon>Gammaproteobacteria</taxon>
        <taxon>Oceanospirillales</taxon>
        <taxon>Halomonadaceae</taxon>
        <taxon>Halomonas</taxon>
    </lineage>
</organism>